<dbReference type="GO" id="GO:0008615">
    <property type="term" value="P:pyridoxine biosynthetic process"/>
    <property type="evidence" value="ECO:0007669"/>
    <property type="project" value="UniProtKB-KW"/>
</dbReference>
<keyword evidence="1" id="KW-0963">Cytoplasm</keyword>
<dbReference type="HAMAP" id="MF_00279">
    <property type="entry name" value="PdxJ"/>
    <property type="match status" value="1"/>
</dbReference>
<dbReference type="CDD" id="cd00003">
    <property type="entry name" value="PNPsynthase"/>
    <property type="match status" value="1"/>
</dbReference>
<dbReference type="InterPro" id="IPR036130">
    <property type="entry name" value="Pyridoxine-5'_phos_synth"/>
</dbReference>
<gene>
    <name evidence="4" type="ORF">METZ01_LOCUS134496</name>
</gene>
<evidence type="ECO:0008006" key="5">
    <source>
        <dbReference type="Google" id="ProtNLM"/>
    </source>
</evidence>
<dbReference type="AlphaFoldDB" id="A0A381YYD1"/>
<dbReference type="GO" id="GO:0033856">
    <property type="term" value="F:pyridoxine 5'-phosphate synthase activity"/>
    <property type="evidence" value="ECO:0007669"/>
    <property type="project" value="InterPro"/>
</dbReference>
<evidence type="ECO:0000313" key="4">
    <source>
        <dbReference type="EMBL" id="SVA81642.1"/>
    </source>
</evidence>
<dbReference type="EMBL" id="UINC01019295">
    <property type="protein sequence ID" value="SVA81642.1"/>
    <property type="molecule type" value="Genomic_DNA"/>
</dbReference>
<dbReference type="NCBIfam" id="NF003625">
    <property type="entry name" value="PRK05265.1-3"/>
    <property type="match status" value="1"/>
</dbReference>
<evidence type="ECO:0000256" key="2">
    <source>
        <dbReference type="ARBA" id="ARBA00022679"/>
    </source>
</evidence>
<dbReference type="Pfam" id="PF03740">
    <property type="entry name" value="PdxJ"/>
    <property type="match status" value="1"/>
</dbReference>
<reference evidence="4" key="1">
    <citation type="submission" date="2018-05" db="EMBL/GenBank/DDBJ databases">
        <authorList>
            <person name="Lanie J.A."/>
            <person name="Ng W.-L."/>
            <person name="Kazmierczak K.M."/>
            <person name="Andrzejewski T.M."/>
            <person name="Davidsen T.M."/>
            <person name="Wayne K.J."/>
            <person name="Tettelin H."/>
            <person name="Glass J.I."/>
            <person name="Rusch D."/>
            <person name="Podicherti R."/>
            <person name="Tsui H.-C.T."/>
            <person name="Winkler M.E."/>
        </authorList>
    </citation>
    <scope>NUCLEOTIDE SEQUENCE</scope>
</reference>
<dbReference type="InterPro" id="IPR004569">
    <property type="entry name" value="PyrdxlP_synth_PdxJ"/>
</dbReference>
<evidence type="ECO:0000256" key="1">
    <source>
        <dbReference type="ARBA" id="ARBA00022490"/>
    </source>
</evidence>
<proteinExistence type="inferred from homology"/>
<dbReference type="Gene3D" id="3.20.20.70">
    <property type="entry name" value="Aldolase class I"/>
    <property type="match status" value="1"/>
</dbReference>
<name>A0A381YYD1_9ZZZZ</name>
<dbReference type="NCBIfam" id="TIGR00559">
    <property type="entry name" value="pdxJ"/>
    <property type="match status" value="1"/>
</dbReference>
<organism evidence="4">
    <name type="scientific">marine metagenome</name>
    <dbReference type="NCBI Taxonomy" id="408172"/>
    <lineage>
        <taxon>unclassified sequences</taxon>
        <taxon>metagenomes</taxon>
        <taxon>ecological metagenomes</taxon>
    </lineage>
</organism>
<keyword evidence="3" id="KW-0664">Pyridoxine biosynthesis</keyword>
<dbReference type="NCBIfam" id="NF003627">
    <property type="entry name" value="PRK05265.1-5"/>
    <property type="match status" value="1"/>
</dbReference>
<protein>
    <recommendedName>
        <fullName evidence="5">Pyridoxine 5'-phosphate synthase</fullName>
    </recommendedName>
</protein>
<sequence length="244" mass="26378">MSETIFLGVNIDHIATLRQARLALEPDPVQAAVLAELGGADGITVHIRSDRRHISERDVKLLSATVKTHLNVEMAATDEMREIARDCRPDNVTLVPERPEEITTEGGLDVTGAPEQLAEAVAALREMNITVSVFLDPDPSQIDAAAEIGVNQIEINTAAYAEISETRKLGPTEVERIKVADVARRAHAAGLRVAAGHGLTYRNVRGMVDIPEIIELNIGHNIVARATSIGLEAAVREMKALLVR</sequence>
<dbReference type="InterPro" id="IPR013785">
    <property type="entry name" value="Aldolase_TIM"/>
</dbReference>
<dbReference type="SUPFAM" id="SSF63892">
    <property type="entry name" value="Pyridoxine 5'-phosphate synthase"/>
    <property type="match status" value="1"/>
</dbReference>
<keyword evidence="2" id="KW-0808">Transferase</keyword>
<evidence type="ECO:0000256" key="3">
    <source>
        <dbReference type="ARBA" id="ARBA00023096"/>
    </source>
</evidence>
<dbReference type="PANTHER" id="PTHR30456:SF0">
    <property type="entry name" value="PYRIDOXINE 5'-PHOSPHATE SYNTHASE"/>
    <property type="match status" value="1"/>
</dbReference>
<dbReference type="GO" id="GO:0005829">
    <property type="term" value="C:cytosol"/>
    <property type="evidence" value="ECO:0007669"/>
    <property type="project" value="TreeGrafter"/>
</dbReference>
<dbReference type="PANTHER" id="PTHR30456">
    <property type="entry name" value="PYRIDOXINE 5'-PHOSPHATE SYNTHASE"/>
    <property type="match status" value="1"/>
</dbReference>
<accession>A0A381YYD1</accession>